<evidence type="ECO:0000256" key="1">
    <source>
        <dbReference type="SAM" id="SignalP"/>
    </source>
</evidence>
<gene>
    <name evidence="3" type="ORF">SMAR0320_LOCUS10500</name>
</gene>
<dbReference type="Gene3D" id="3.90.1200.10">
    <property type="match status" value="1"/>
</dbReference>
<organism evidence="3">
    <name type="scientific">Skeletonema marinoi</name>
    <dbReference type="NCBI Taxonomy" id="267567"/>
    <lineage>
        <taxon>Eukaryota</taxon>
        <taxon>Sar</taxon>
        <taxon>Stramenopiles</taxon>
        <taxon>Ochrophyta</taxon>
        <taxon>Bacillariophyta</taxon>
        <taxon>Coscinodiscophyceae</taxon>
        <taxon>Thalassiosirophycidae</taxon>
        <taxon>Thalassiosirales</taxon>
        <taxon>Skeletonemataceae</taxon>
        <taxon>Skeletonema</taxon>
        <taxon>Skeletonema marinoi-dohrnii complex</taxon>
    </lineage>
</organism>
<evidence type="ECO:0000259" key="2">
    <source>
        <dbReference type="SMART" id="SM00587"/>
    </source>
</evidence>
<proteinExistence type="predicted"/>
<feature type="chain" id="PRO_5031352757" description="CHK kinase-like domain-containing protein" evidence="1">
    <location>
        <begin position="21"/>
        <end position="479"/>
    </location>
</feature>
<evidence type="ECO:0000313" key="3">
    <source>
        <dbReference type="EMBL" id="CAD9601490.1"/>
    </source>
</evidence>
<dbReference type="SMART" id="SM00587">
    <property type="entry name" value="CHK"/>
    <property type="match status" value="1"/>
</dbReference>
<dbReference type="EMBL" id="HBGZ01014675">
    <property type="protein sequence ID" value="CAD9601490.1"/>
    <property type="molecule type" value="Transcribed_RNA"/>
</dbReference>
<dbReference type="InterPro" id="IPR011009">
    <property type="entry name" value="Kinase-like_dom_sf"/>
</dbReference>
<dbReference type="PANTHER" id="PTHR11012:SF30">
    <property type="entry name" value="PROTEIN KINASE-LIKE DOMAIN-CONTAINING"/>
    <property type="match status" value="1"/>
</dbReference>
<feature type="signal peptide" evidence="1">
    <location>
        <begin position="1"/>
        <end position="20"/>
    </location>
</feature>
<feature type="domain" description="CHK kinase-like" evidence="2">
    <location>
        <begin position="183"/>
        <end position="393"/>
    </location>
</feature>
<dbReference type="SUPFAM" id="SSF56112">
    <property type="entry name" value="Protein kinase-like (PK-like)"/>
    <property type="match status" value="1"/>
</dbReference>
<sequence length="479" mass="54922">MMRFALAALAVTYAAQPSAGFTLLSPQRARLGRTLNAVGVFEETYSDFHQSVDNIIRDLDGNPLSTEYFSKHMGINVESYSCPEEDAFRGFMSNACRVKLLPGGESAFYKCIVFNDLGHAWEKMRTAPFKLARDSKSYEVVANLLSSKACRLMVEKTGVKFPKCYDAKLEPNESNPIESKFSFLLEDLSPSDGWYQKWLLDTKEECNVSLTSYAKIHAFFWHGSSFWNDQDAAQEFEGAVWKSGSYVQPHAQNPDQWKMVASEWETKRMKFTKEFSSFDYWDDLGERLQSVAQECGRHAHPFAEDASFSSDYQQYRTFTHGDPKQANIFFRCSDEAEIEEIALIDYQWSGFGLAASDIAHFLSSAVHAEMLEGSGEEYLMRYYYDELQKYLVEYGAFTTSEEARKGYSYEVFTHQYETAVLDLCRLIIAYTWDRFEFPVEKGDKEGCARTMNKTSYNKSIPNAVWLMSRCDEILKSRGV</sequence>
<dbReference type="Pfam" id="PF02958">
    <property type="entry name" value="EcKL"/>
    <property type="match status" value="1"/>
</dbReference>
<dbReference type="PANTHER" id="PTHR11012">
    <property type="entry name" value="PROTEIN KINASE-LIKE DOMAIN-CONTAINING"/>
    <property type="match status" value="1"/>
</dbReference>
<name>A0A7S2PJY3_9STRA</name>
<dbReference type="AlphaFoldDB" id="A0A7S2PJY3"/>
<keyword evidence="1" id="KW-0732">Signal</keyword>
<dbReference type="InterPro" id="IPR004119">
    <property type="entry name" value="EcKL"/>
</dbReference>
<protein>
    <recommendedName>
        <fullName evidence="2">CHK kinase-like domain-containing protein</fullName>
    </recommendedName>
</protein>
<accession>A0A7S2PJY3</accession>
<dbReference type="InterPro" id="IPR015897">
    <property type="entry name" value="CHK_kinase-like"/>
</dbReference>
<reference evidence="3" key="1">
    <citation type="submission" date="2021-01" db="EMBL/GenBank/DDBJ databases">
        <authorList>
            <person name="Corre E."/>
            <person name="Pelletier E."/>
            <person name="Niang G."/>
            <person name="Scheremetjew M."/>
            <person name="Finn R."/>
            <person name="Kale V."/>
            <person name="Holt S."/>
            <person name="Cochrane G."/>
            <person name="Meng A."/>
            <person name="Brown T."/>
            <person name="Cohen L."/>
        </authorList>
    </citation>
    <scope>NUCLEOTIDE SEQUENCE</scope>
    <source>
        <strain evidence="3">SM1012Den-03</strain>
    </source>
</reference>